<organism evidence="1">
    <name type="scientific">marine metagenome</name>
    <dbReference type="NCBI Taxonomy" id="408172"/>
    <lineage>
        <taxon>unclassified sequences</taxon>
        <taxon>metagenomes</taxon>
        <taxon>ecological metagenomes</taxon>
    </lineage>
</organism>
<evidence type="ECO:0000313" key="1">
    <source>
        <dbReference type="EMBL" id="SVA61428.1"/>
    </source>
</evidence>
<name>A0A381X9T3_9ZZZZ</name>
<dbReference type="EMBL" id="UINC01014397">
    <property type="protein sequence ID" value="SVA61428.1"/>
    <property type="molecule type" value="Genomic_DNA"/>
</dbReference>
<protein>
    <submittedName>
        <fullName evidence="1">Uncharacterized protein</fullName>
    </submittedName>
</protein>
<feature type="non-terminal residue" evidence="1">
    <location>
        <position position="29"/>
    </location>
</feature>
<gene>
    <name evidence="1" type="ORF">METZ01_LOCUS114282</name>
</gene>
<dbReference type="AlphaFoldDB" id="A0A381X9T3"/>
<reference evidence="1" key="1">
    <citation type="submission" date="2018-05" db="EMBL/GenBank/DDBJ databases">
        <authorList>
            <person name="Lanie J.A."/>
            <person name="Ng W.-L."/>
            <person name="Kazmierczak K.M."/>
            <person name="Andrzejewski T.M."/>
            <person name="Davidsen T.M."/>
            <person name="Wayne K.J."/>
            <person name="Tettelin H."/>
            <person name="Glass J.I."/>
            <person name="Rusch D."/>
            <person name="Podicherti R."/>
            <person name="Tsui H.-C.T."/>
            <person name="Winkler M.E."/>
        </authorList>
    </citation>
    <scope>NUCLEOTIDE SEQUENCE</scope>
</reference>
<sequence length="29" mass="3296">MIPSYINLEALFDHYDAVFFDAYGVLVDG</sequence>
<proteinExistence type="predicted"/>
<accession>A0A381X9T3</accession>